<feature type="coiled-coil region" evidence="1">
    <location>
        <begin position="67"/>
        <end position="94"/>
    </location>
</feature>
<evidence type="ECO:0000313" key="3">
    <source>
        <dbReference type="Proteomes" id="UP001644750"/>
    </source>
</evidence>
<sequence length="281" mass="29660">MFSSGYKKQALKECEKAGETYKKEYDNTIKNSSKLYSNKQEARKILEGVEEYVNLLANKPKEFEKTIKEVSIRRKAFEKEVRQLEIEAKEADKVGKGIVGGGLLAGAGVAAFGPTAAMGIATTFGTASTGTAIATLAGAAQTNAALAWLGGGALAAGGTGVAGGEAFLAMAGPVGWAIGGFALVGGGLLANSKNKKIAEKAEAQTKKIKAETTEINKIKERIIAEIKVVEQLNAGISNTLVYLMNSKKMDYWTFTDDERDALAELINASESLSVRLGVKIS</sequence>
<name>A0ABX2I0Y4_ANAHA</name>
<organism evidence="2 3">
    <name type="scientific">Anaerostipes hadrus</name>
    <dbReference type="NCBI Taxonomy" id="649756"/>
    <lineage>
        <taxon>Bacteria</taxon>
        <taxon>Bacillati</taxon>
        <taxon>Bacillota</taxon>
        <taxon>Clostridia</taxon>
        <taxon>Lachnospirales</taxon>
        <taxon>Lachnospiraceae</taxon>
        <taxon>Anaerostipes</taxon>
    </lineage>
</organism>
<keyword evidence="3" id="KW-1185">Reference proteome</keyword>
<proteinExistence type="predicted"/>
<dbReference type="RefSeq" id="WP_173726169.1">
    <property type="nucleotide sequence ID" value="NZ_JAAIQB010000031.1"/>
</dbReference>
<keyword evidence="1" id="KW-0175">Coiled coil</keyword>
<evidence type="ECO:0000256" key="1">
    <source>
        <dbReference type="SAM" id="Coils"/>
    </source>
</evidence>
<protein>
    <submittedName>
        <fullName evidence="2">Uncharacterized protein</fullName>
    </submittedName>
</protein>
<dbReference type="Proteomes" id="UP001644750">
    <property type="component" value="Unassembled WGS sequence"/>
</dbReference>
<accession>A0ABX2I0Y4</accession>
<gene>
    <name evidence="2" type="ORF">G5A72_14020</name>
</gene>
<comment type="caution">
    <text evidence="2">The sequence shown here is derived from an EMBL/GenBank/DDBJ whole genome shotgun (WGS) entry which is preliminary data.</text>
</comment>
<evidence type="ECO:0000313" key="2">
    <source>
        <dbReference type="EMBL" id="NSJ80674.1"/>
    </source>
</evidence>
<dbReference type="EMBL" id="JAAITB010000037">
    <property type="protein sequence ID" value="NSJ80674.1"/>
    <property type="molecule type" value="Genomic_DNA"/>
</dbReference>
<reference evidence="2 3" key="1">
    <citation type="journal article" date="2020" name="Cell Host Microbe">
        <title>Functional and Genomic Variation between Human-Derived Isolates of Lachnospiraceae Reveals Inter- and Intra-Species Diversity.</title>
        <authorList>
            <person name="Sorbara M.T."/>
            <person name="Littmann E.R."/>
            <person name="Fontana E."/>
            <person name="Moody T.U."/>
            <person name="Kohout C.E."/>
            <person name="Gjonbalaj M."/>
            <person name="Eaton V."/>
            <person name="Seok R."/>
            <person name="Leiner I.M."/>
            <person name="Pamer E.G."/>
        </authorList>
    </citation>
    <scope>NUCLEOTIDE SEQUENCE [LARGE SCALE GENOMIC DNA]</scope>
    <source>
        <strain evidence="2 3">MSK.14.57</strain>
    </source>
</reference>